<dbReference type="InterPro" id="IPR003838">
    <property type="entry name" value="ABC3_permease_C"/>
</dbReference>
<feature type="transmembrane region" description="Helical" evidence="6">
    <location>
        <begin position="388"/>
        <end position="407"/>
    </location>
</feature>
<feature type="domain" description="ABC3 transporter permease C-terminal" evidence="7">
    <location>
        <begin position="681"/>
        <end position="792"/>
    </location>
</feature>
<feature type="transmembrane region" description="Helical" evidence="6">
    <location>
        <begin position="12"/>
        <end position="41"/>
    </location>
</feature>
<sequence length="798" mass="85411">MNLRDFRIGWRLLLLHPAYSLVITGGLAVGFAACFLLFGFVDFCLNYNSAIPDNDRVVVVKQRNNIFPRPEWEAWAYLPLRDVALASGMVEAAGIAKSIDAPLRAGNTLRALDLQAVDPAFGAMFAVVALQGDLHAALTQPDGIALTSTGARKLFGADAGSALGRTGNIGGTALQVRALLPDPPANSTQLYEALVGTGSSAWRERETAFSEWNRGSVYLKLKPGVSMPALTALLQQASENSAQSQRMRSVGANTLKGRNVSDISLLPLRDAYFDEDLANTRNAERYGQRASVYGLAAGGALILLLAVINYVNLATVLTLQRQREIGIRKLLGASAGRLARQFLSEAILTTVLAAVAGLVLAWLLLPVFSDLVNRPLDGMFTVKRCAAALAFSVFIGLCAGAYPTWLAQHALPGAAMAGRGNSETAAGLWLRRVLTVLQFSSAMALSATALAVGWQTSFAMHASPGFDPARLLVLVLPSYAQDTPPDASFIEQLRRLPGIDGVSTISEAVGRDGFKNTRKIRTSDGQEIPMEAKNVSAGWFEMHRLHADYGQSFDPSRDPGGDGDTGSVMVNAAGALALGYATPQEAVGKSIATGYRIIGIAPELRFQGLRTAPKAVIYFIAPASVLNIRTADGLQTAYDNIEPLWRRHFPNDILELKTQEAVLAERYATDARLMRILAASSAIAIALATFGIYVLSAYSVERRRREIVMRKLYGAGRADIALMMTREMLALVGAGAAVGLPPAWLAIQRYLAGYVEQAPMGVWTLAASLALALLVALLATARHTLAALRMPPAQALRN</sequence>
<feature type="domain" description="ABC3 transporter permease C-terminal" evidence="7">
    <location>
        <begin position="299"/>
        <end position="407"/>
    </location>
</feature>
<feature type="transmembrane region" description="Helical" evidence="6">
    <location>
        <begin position="676"/>
        <end position="700"/>
    </location>
</feature>
<keyword evidence="2" id="KW-1003">Cell membrane</keyword>
<name>A0ABX0FMX6_9BURK</name>
<evidence type="ECO:0000256" key="5">
    <source>
        <dbReference type="ARBA" id="ARBA00023136"/>
    </source>
</evidence>
<evidence type="ECO:0000256" key="6">
    <source>
        <dbReference type="SAM" id="Phobius"/>
    </source>
</evidence>
<evidence type="ECO:0000313" key="10">
    <source>
        <dbReference type="Proteomes" id="UP000666369"/>
    </source>
</evidence>
<dbReference type="InterPro" id="IPR025857">
    <property type="entry name" value="MacB_PCD"/>
</dbReference>
<dbReference type="Pfam" id="PF12704">
    <property type="entry name" value="MacB_PCD"/>
    <property type="match status" value="1"/>
</dbReference>
<dbReference type="PANTHER" id="PTHR30572">
    <property type="entry name" value="MEMBRANE COMPONENT OF TRANSPORTER-RELATED"/>
    <property type="match status" value="1"/>
</dbReference>
<gene>
    <name evidence="9" type="ORF">GW587_16455</name>
</gene>
<dbReference type="EMBL" id="JAADJT010000007">
    <property type="protein sequence ID" value="NGZ85838.1"/>
    <property type="molecule type" value="Genomic_DNA"/>
</dbReference>
<evidence type="ECO:0000256" key="4">
    <source>
        <dbReference type="ARBA" id="ARBA00022989"/>
    </source>
</evidence>
<keyword evidence="4 6" id="KW-1133">Transmembrane helix</keyword>
<dbReference type="Proteomes" id="UP000666369">
    <property type="component" value="Unassembled WGS sequence"/>
</dbReference>
<evidence type="ECO:0000259" key="8">
    <source>
        <dbReference type="Pfam" id="PF12704"/>
    </source>
</evidence>
<reference evidence="9 10" key="1">
    <citation type="submission" date="2020-01" db="EMBL/GenBank/DDBJ databases">
        <authorList>
            <person name="Lee S.D."/>
        </authorList>
    </citation>
    <scope>NUCLEOTIDE SEQUENCE [LARGE SCALE GENOMIC DNA]</scope>
    <source>
        <strain evidence="9 10">SAP-35</strain>
    </source>
</reference>
<keyword evidence="5 6" id="KW-0472">Membrane</keyword>
<feature type="transmembrane region" description="Helical" evidence="6">
    <location>
        <begin position="346"/>
        <end position="368"/>
    </location>
</feature>
<keyword evidence="3 6" id="KW-0812">Transmembrane</keyword>
<proteinExistence type="predicted"/>
<evidence type="ECO:0000256" key="2">
    <source>
        <dbReference type="ARBA" id="ARBA00022475"/>
    </source>
</evidence>
<feature type="transmembrane region" description="Helical" evidence="6">
    <location>
        <begin position="292"/>
        <end position="319"/>
    </location>
</feature>
<feature type="transmembrane region" description="Helical" evidence="6">
    <location>
        <begin position="760"/>
        <end position="781"/>
    </location>
</feature>
<accession>A0ABX0FMX6</accession>
<feature type="transmembrane region" description="Helical" evidence="6">
    <location>
        <begin position="720"/>
        <end position="740"/>
    </location>
</feature>
<protein>
    <submittedName>
        <fullName evidence="9">FtsX-like permease family protein</fullName>
    </submittedName>
</protein>
<dbReference type="PANTHER" id="PTHR30572:SF18">
    <property type="entry name" value="ABC-TYPE MACROLIDE FAMILY EXPORT SYSTEM PERMEASE COMPONENT 2"/>
    <property type="match status" value="1"/>
</dbReference>
<organism evidence="9 10">
    <name type="scientific">Duganella aceris</name>
    <dbReference type="NCBI Taxonomy" id="2703883"/>
    <lineage>
        <taxon>Bacteria</taxon>
        <taxon>Pseudomonadati</taxon>
        <taxon>Pseudomonadota</taxon>
        <taxon>Betaproteobacteria</taxon>
        <taxon>Burkholderiales</taxon>
        <taxon>Oxalobacteraceae</taxon>
        <taxon>Telluria group</taxon>
        <taxon>Duganella</taxon>
    </lineage>
</organism>
<dbReference type="Pfam" id="PF02687">
    <property type="entry name" value="FtsX"/>
    <property type="match status" value="2"/>
</dbReference>
<feature type="domain" description="MacB-like periplasmic core" evidence="8">
    <location>
        <begin position="21"/>
        <end position="236"/>
    </location>
</feature>
<comment type="caution">
    <text evidence="9">The sequence shown here is derived from an EMBL/GenBank/DDBJ whole genome shotgun (WGS) entry which is preliminary data.</text>
</comment>
<comment type="subcellular location">
    <subcellularLocation>
        <location evidence="1">Cell membrane</location>
        <topology evidence="1">Multi-pass membrane protein</topology>
    </subcellularLocation>
</comment>
<dbReference type="InterPro" id="IPR050250">
    <property type="entry name" value="Macrolide_Exporter_MacB"/>
</dbReference>
<reference evidence="10" key="2">
    <citation type="submission" date="2023-07" db="EMBL/GenBank/DDBJ databases">
        <title>Duganella aceri sp. nov., isolated from tree sap.</title>
        <authorList>
            <person name="Kim I.S."/>
        </authorList>
    </citation>
    <scope>NUCLEOTIDE SEQUENCE [LARGE SCALE GENOMIC DNA]</scope>
    <source>
        <strain evidence="10">SAP-35</strain>
    </source>
</reference>
<dbReference type="PROSITE" id="PS51257">
    <property type="entry name" value="PROKAR_LIPOPROTEIN"/>
    <property type="match status" value="1"/>
</dbReference>
<evidence type="ECO:0000313" key="9">
    <source>
        <dbReference type="EMBL" id="NGZ85838.1"/>
    </source>
</evidence>
<evidence type="ECO:0000259" key="7">
    <source>
        <dbReference type="Pfam" id="PF02687"/>
    </source>
</evidence>
<evidence type="ECO:0000256" key="1">
    <source>
        <dbReference type="ARBA" id="ARBA00004651"/>
    </source>
</evidence>
<keyword evidence="10" id="KW-1185">Reference proteome</keyword>
<evidence type="ECO:0000256" key="3">
    <source>
        <dbReference type="ARBA" id="ARBA00022692"/>
    </source>
</evidence>